<keyword evidence="2" id="KW-1185">Reference proteome</keyword>
<dbReference type="Proteomes" id="UP000009872">
    <property type="component" value="Unassembled WGS sequence"/>
</dbReference>
<evidence type="ECO:0000313" key="2">
    <source>
        <dbReference type="Proteomes" id="UP000009872"/>
    </source>
</evidence>
<sequence>MKKFSFLGENGFFIAVRNSPFFIETLLEA</sequence>
<gene>
    <name evidence="1" type="ORF">HMPREF9447_02018</name>
</gene>
<organism evidence="1 2">
    <name type="scientific">Bacteroides oleiciplenus YIT 12058</name>
    <dbReference type="NCBI Taxonomy" id="742727"/>
    <lineage>
        <taxon>Bacteria</taxon>
        <taxon>Pseudomonadati</taxon>
        <taxon>Bacteroidota</taxon>
        <taxon>Bacteroidia</taxon>
        <taxon>Bacteroidales</taxon>
        <taxon>Bacteroidaceae</taxon>
        <taxon>Bacteroides</taxon>
    </lineage>
</organism>
<proteinExistence type="predicted"/>
<name>K9EN48_9BACE</name>
<evidence type="ECO:0000313" key="1">
    <source>
        <dbReference type="EMBL" id="EKU90600.1"/>
    </source>
</evidence>
<reference evidence="1 2" key="1">
    <citation type="submission" date="2012-09" db="EMBL/GenBank/DDBJ databases">
        <title>The Genome Sequence of Bacteroides oleiciplenus YIT 12058.</title>
        <authorList>
            <consortium name="The Broad Institute Genome Sequencing Platform"/>
            <person name="Earl A."/>
            <person name="Ward D."/>
            <person name="Feldgarden M."/>
            <person name="Gevers D."/>
            <person name="Morotomi M."/>
            <person name="Walker B."/>
            <person name="Young S.K."/>
            <person name="Zeng Q."/>
            <person name="Gargeya S."/>
            <person name="Fitzgerald M."/>
            <person name="Haas B."/>
            <person name="Abouelleil A."/>
            <person name="Alvarado L."/>
            <person name="Arachchi H.M."/>
            <person name="Berlin A.M."/>
            <person name="Chapman S.B."/>
            <person name="Goldberg J."/>
            <person name="Griggs A."/>
            <person name="Gujja S."/>
            <person name="Hansen M."/>
            <person name="Howarth C."/>
            <person name="Imamovic A."/>
            <person name="Larimer J."/>
            <person name="McCowen C."/>
            <person name="Montmayeur A."/>
            <person name="Murphy C."/>
            <person name="Neiman D."/>
            <person name="Pearson M."/>
            <person name="Priest M."/>
            <person name="Roberts A."/>
            <person name="Saif S."/>
            <person name="Shea T."/>
            <person name="Sisk P."/>
            <person name="Sykes S."/>
            <person name="Wortman J."/>
            <person name="Nusbaum C."/>
            <person name="Birren B."/>
        </authorList>
    </citation>
    <scope>NUCLEOTIDE SEQUENCE [LARGE SCALE GENOMIC DNA]</scope>
    <source>
        <strain evidence="1 2">YIT 12058</strain>
    </source>
</reference>
<comment type="caution">
    <text evidence="1">The sequence shown here is derived from an EMBL/GenBank/DDBJ whole genome shotgun (WGS) entry which is preliminary data.</text>
</comment>
<dbReference type="EMBL" id="ADLF01000009">
    <property type="protein sequence ID" value="EKU90600.1"/>
    <property type="molecule type" value="Genomic_DNA"/>
</dbReference>
<protein>
    <submittedName>
        <fullName evidence="1">Uncharacterized protein</fullName>
    </submittedName>
</protein>
<dbReference type="HOGENOM" id="CLU_3408691_0_0_10"/>
<accession>K9EN48</accession>
<dbReference type="AlphaFoldDB" id="K9EN48"/>